<evidence type="ECO:0000256" key="1">
    <source>
        <dbReference type="SAM" id="MobiDB-lite"/>
    </source>
</evidence>
<proteinExistence type="predicted"/>
<gene>
    <name evidence="2" type="ORF">UFOPK2886_00572</name>
</gene>
<accession>A0A6J6V8H3</accession>
<feature type="region of interest" description="Disordered" evidence="1">
    <location>
        <begin position="19"/>
        <end position="57"/>
    </location>
</feature>
<dbReference type="EMBL" id="CAEZZO010000072">
    <property type="protein sequence ID" value="CAB4767489.1"/>
    <property type="molecule type" value="Genomic_DNA"/>
</dbReference>
<name>A0A6J6V8H3_9ZZZZ</name>
<sequence>MNVIDASVCKSDPCLLLPPPNKVEKISPPGPNRSPKSPELKPWPPGENPGGTRPDLKACLASSYSRRFLSSLNMS</sequence>
<dbReference type="AlphaFoldDB" id="A0A6J6V8H3"/>
<reference evidence="2" key="1">
    <citation type="submission" date="2020-05" db="EMBL/GenBank/DDBJ databases">
        <authorList>
            <person name="Chiriac C."/>
            <person name="Salcher M."/>
            <person name="Ghai R."/>
            <person name="Kavagutti S V."/>
        </authorList>
    </citation>
    <scope>NUCLEOTIDE SEQUENCE</scope>
</reference>
<evidence type="ECO:0000313" key="2">
    <source>
        <dbReference type="EMBL" id="CAB4767489.1"/>
    </source>
</evidence>
<organism evidence="2">
    <name type="scientific">freshwater metagenome</name>
    <dbReference type="NCBI Taxonomy" id="449393"/>
    <lineage>
        <taxon>unclassified sequences</taxon>
        <taxon>metagenomes</taxon>
        <taxon>ecological metagenomes</taxon>
    </lineage>
</organism>
<protein>
    <submittedName>
        <fullName evidence="2">Unannotated protein</fullName>
    </submittedName>
</protein>